<organism evidence="1">
    <name type="scientific">Daphnia magna</name>
    <dbReference type="NCBI Taxonomy" id="35525"/>
    <lineage>
        <taxon>Eukaryota</taxon>
        <taxon>Metazoa</taxon>
        <taxon>Ecdysozoa</taxon>
        <taxon>Arthropoda</taxon>
        <taxon>Crustacea</taxon>
        <taxon>Branchiopoda</taxon>
        <taxon>Diplostraca</taxon>
        <taxon>Cladocera</taxon>
        <taxon>Anomopoda</taxon>
        <taxon>Daphniidae</taxon>
        <taxon>Daphnia</taxon>
    </lineage>
</organism>
<protein>
    <submittedName>
        <fullName evidence="1">Uncharacterized protein</fullName>
    </submittedName>
</protein>
<name>A0A0P6BKT3_9CRUS</name>
<evidence type="ECO:0000313" key="1">
    <source>
        <dbReference type="EMBL" id="JAN67041.1"/>
    </source>
</evidence>
<reference evidence="1" key="1">
    <citation type="submission" date="2015-10" db="EMBL/GenBank/DDBJ databases">
        <title>EvidentialGene: Evidence-directed Construction of Complete mRNA Transcriptomes without Genomes.</title>
        <authorList>
            <person name="Gilbert D.G."/>
        </authorList>
    </citation>
    <scope>NUCLEOTIDE SEQUENCE</scope>
</reference>
<sequence>MRNYYTGVKHEKEISTGNGRQFLITLLNILLLPDEQDFSCVCDPSKNYLIYTITEYSTITTITSRTFIS</sequence>
<dbReference type="AlphaFoldDB" id="A0A0P6BKT3"/>
<accession>A0A0P6BKT3</accession>
<proteinExistence type="predicted"/>
<dbReference type="EMBL" id="GDIQ01027696">
    <property type="protein sequence ID" value="JAN67041.1"/>
    <property type="molecule type" value="Transcribed_RNA"/>
</dbReference>